<feature type="coiled-coil region" evidence="1">
    <location>
        <begin position="38"/>
        <end position="73"/>
    </location>
</feature>
<dbReference type="PANTHER" id="PTHR16275:SF8">
    <property type="entry name" value="COILED-COIL DOMAIN-CONTAINING PROTEIN 40"/>
    <property type="match status" value="1"/>
</dbReference>
<sequence length="838" mass="96558">MANQGSNNSHEGSDHEETISLMTPPSSLSTDRRDDKVLQEVQEKLKKQLLERKNEIEDRIYEQKRQLVRATKDREEAGVQLYDLQCNLSGLHASLNKTTIALTAAAQAHKKAREELDKNQKHWDLRSDEHKKLTQKTNETRQELDNITNTVKNVKQFNEKIRGDVALNRRATYATEEGVTAIEVLKMKQDVAIDECQERIKQISDKVAMAKAQLEAQKRESKISNLALREADIEMGSIHYEKRQLTFQWNSTLVVLVRCDRAIKILRIAMHQQAESKLGIMTEKKRYIKDTARVTKMNDRSKFMLLKIDSSMKETQKYIDFVKPRRIKILQQYAKVLGKVEKIQGHIELIAEDILKMEAEIKEINKQYRRETSKIHELENKILSGLLEQVILEEKGAEATAANIRELRKLVKDEDSMATDLNHELSRIRCDILAVQAYNQDVASALKAVNDNVASKYNLISKFDAEIKQKEREVDIKTKEIIRLTRKYEQLTANFDDSASSPWEAMMHSLKIEINQKMKESNESQKRWLSLQTSLVVLQNEVNSLSEKAQRAAYDQGVLTQRKYRVDMQYNMLVKAIKDLNIGIGQKRNLITRLNDLIGKNKTLETSLLDITENMQIQHYLALKDLAADTMELQSQLDNSIAEKDHASKHLDELEHHVMLWRYKVSFEIETQGVCYRKGIQGPTGFEAGLARAAGDLKKAIRDTDKSVVECDKRLIELEEQKNNLNDKIPILNDKLSTVLVQQEDCKERLRIIVNARSRAFLATAMYQRLVKKHEDFKNNKWKGVVVKKSINEDLTDAKTRGTTLIEVINELSEQLPLMQQKLDSLIIQIELALKSPQ</sequence>
<feature type="coiled-coil region" evidence="1">
    <location>
        <begin position="708"/>
        <end position="735"/>
    </location>
</feature>
<gene>
    <name evidence="3" type="ORF">KC19_12G176300</name>
</gene>
<feature type="compositionally biased region" description="Polar residues" evidence="2">
    <location>
        <begin position="20"/>
        <end position="29"/>
    </location>
</feature>
<feature type="coiled-coil region" evidence="1">
    <location>
        <begin position="460"/>
        <end position="494"/>
    </location>
</feature>
<dbReference type="InterPro" id="IPR037386">
    <property type="entry name" value="CCDC40"/>
</dbReference>
<evidence type="ECO:0000256" key="2">
    <source>
        <dbReference type="SAM" id="MobiDB-lite"/>
    </source>
</evidence>
<feature type="compositionally biased region" description="Polar residues" evidence="2">
    <location>
        <begin position="1"/>
        <end position="10"/>
    </location>
</feature>
<organism evidence="3 4">
    <name type="scientific">Ceratodon purpureus</name>
    <name type="common">Fire moss</name>
    <name type="synonym">Dicranum purpureum</name>
    <dbReference type="NCBI Taxonomy" id="3225"/>
    <lineage>
        <taxon>Eukaryota</taxon>
        <taxon>Viridiplantae</taxon>
        <taxon>Streptophyta</taxon>
        <taxon>Embryophyta</taxon>
        <taxon>Bryophyta</taxon>
        <taxon>Bryophytina</taxon>
        <taxon>Bryopsida</taxon>
        <taxon>Dicranidae</taxon>
        <taxon>Pseudoditrichales</taxon>
        <taxon>Ditrichaceae</taxon>
        <taxon>Ceratodon</taxon>
    </lineage>
</organism>
<comment type="caution">
    <text evidence="3">The sequence shown here is derived from an EMBL/GenBank/DDBJ whole genome shotgun (WGS) entry which is preliminary data.</text>
</comment>
<dbReference type="Proteomes" id="UP000822688">
    <property type="component" value="Chromosome 12"/>
</dbReference>
<feature type="coiled-coil region" evidence="1">
    <location>
        <begin position="347"/>
        <end position="381"/>
    </location>
</feature>
<reference evidence="3" key="1">
    <citation type="submission" date="2020-06" db="EMBL/GenBank/DDBJ databases">
        <title>WGS assembly of Ceratodon purpureus strain R40.</title>
        <authorList>
            <person name="Carey S.B."/>
            <person name="Jenkins J."/>
            <person name="Shu S."/>
            <person name="Lovell J.T."/>
            <person name="Sreedasyam A."/>
            <person name="Maumus F."/>
            <person name="Tiley G.P."/>
            <person name="Fernandez-Pozo N."/>
            <person name="Barry K."/>
            <person name="Chen C."/>
            <person name="Wang M."/>
            <person name="Lipzen A."/>
            <person name="Daum C."/>
            <person name="Saski C.A."/>
            <person name="Payton A.C."/>
            <person name="Mcbreen J.C."/>
            <person name="Conrad R.E."/>
            <person name="Kollar L.M."/>
            <person name="Olsson S."/>
            <person name="Huttunen S."/>
            <person name="Landis J.B."/>
            <person name="Wickett N.J."/>
            <person name="Johnson M.G."/>
            <person name="Rensing S.A."/>
            <person name="Grimwood J."/>
            <person name="Schmutz J."/>
            <person name="Mcdaniel S.F."/>
        </authorList>
    </citation>
    <scope>NUCLEOTIDE SEQUENCE</scope>
    <source>
        <strain evidence="3">R40</strain>
    </source>
</reference>
<evidence type="ECO:0000313" key="3">
    <source>
        <dbReference type="EMBL" id="KAG0555537.1"/>
    </source>
</evidence>
<dbReference type="GO" id="GO:0005737">
    <property type="term" value="C:cytoplasm"/>
    <property type="evidence" value="ECO:0007669"/>
    <property type="project" value="TreeGrafter"/>
</dbReference>
<evidence type="ECO:0000256" key="1">
    <source>
        <dbReference type="SAM" id="Coils"/>
    </source>
</evidence>
<dbReference type="GO" id="GO:0035082">
    <property type="term" value="P:axoneme assembly"/>
    <property type="evidence" value="ECO:0007669"/>
    <property type="project" value="InterPro"/>
</dbReference>
<accession>A0A8T0GAP3</accession>
<proteinExistence type="predicted"/>
<dbReference type="AlphaFoldDB" id="A0A8T0GAP3"/>
<dbReference type="PANTHER" id="PTHR16275">
    <property type="entry name" value="COILED-COIL DOMAIN-CONTAINING PROTEIN 40"/>
    <property type="match status" value="1"/>
</dbReference>
<protein>
    <recommendedName>
        <fullName evidence="5">Coiled-coil domain-containing protein 40</fullName>
    </recommendedName>
</protein>
<evidence type="ECO:0000313" key="4">
    <source>
        <dbReference type="Proteomes" id="UP000822688"/>
    </source>
</evidence>
<name>A0A8T0GAP3_CERPU</name>
<evidence type="ECO:0008006" key="5">
    <source>
        <dbReference type="Google" id="ProtNLM"/>
    </source>
</evidence>
<dbReference type="EMBL" id="CM026433">
    <property type="protein sequence ID" value="KAG0555537.1"/>
    <property type="molecule type" value="Genomic_DNA"/>
</dbReference>
<keyword evidence="4" id="KW-1185">Reference proteome</keyword>
<feature type="coiled-coil region" evidence="1">
    <location>
        <begin position="193"/>
        <end position="220"/>
    </location>
</feature>
<keyword evidence="1" id="KW-0175">Coiled coil</keyword>
<feature type="region of interest" description="Disordered" evidence="2">
    <location>
        <begin position="1"/>
        <end position="34"/>
    </location>
</feature>